<evidence type="ECO:0000256" key="5">
    <source>
        <dbReference type="ARBA" id="ARBA00022839"/>
    </source>
</evidence>
<accession>A0A2U3DBW8</accession>
<dbReference type="HAMAP" id="MF_00337">
    <property type="entry name" value="Exonuc_7_S"/>
    <property type="match status" value="1"/>
</dbReference>
<evidence type="ECO:0000256" key="6">
    <source>
        <dbReference type="HAMAP-Rule" id="MF_00337"/>
    </source>
</evidence>
<comment type="function">
    <text evidence="6">Bidirectionally degrades single-stranded DNA into large acid-insoluble oligonucleotides, which are then degraded further into small acid-soluble oligonucleotides.</text>
</comment>
<keyword evidence="5 6" id="KW-0269">Exonuclease</keyword>
<dbReference type="InterPro" id="IPR003761">
    <property type="entry name" value="Exonuc_VII_S"/>
</dbReference>
<sequence length="93" mass="10179">MTVTNLPNDETAPEQLSFEVALSRLEETVRALEAGELPLDDAIAKFQLGMQLVKVCREKLQVAEHKVELVLAAEQGIETTSFAVDAKGPEINE</sequence>
<dbReference type="InterPro" id="IPR037004">
    <property type="entry name" value="Exonuc_VII_ssu_sf"/>
</dbReference>
<evidence type="ECO:0000256" key="2">
    <source>
        <dbReference type="ARBA" id="ARBA00022490"/>
    </source>
</evidence>
<comment type="caution">
    <text evidence="7">The sequence shown here is derived from an EMBL/GenBank/DDBJ whole genome shotgun (WGS) entry which is preliminary data.</text>
</comment>
<name>A0A2U3DBW8_SULT2</name>
<dbReference type="Gene3D" id="1.10.287.1040">
    <property type="entry name" value="Exonuclease VII, small subunit"/>
    <property type="match status" value="1"/>
</dbReference>
<evidence type="ECO:0000313" key="7">
    <source>
        <dbReference type="EMBL" id="PWI58781.1"/>
    </source>
</evidence>
<dbReference type="EMBL" id="MPDK01000002">
    <property type="protein sequence ID" value="PWI58781.1"/>
    <property type="molecule type" value="Genomic_DNA"/>
</dbReference>
<proteinExistence type="inferred from homology"/>
<dbReference type="EC" id="3.1.11.6" evidence="6"/>
<dbReference type="NCBIfam" id="TIGR01280">
    <property type="entry name" value="xseB"/>
    <property type="match status" value="1"/>
</dbReference>
<comment type="subcellular location">
    <subcellularLocation>
        <location evidence="6">Cytoplasm</location>
    </subcellularLocation>
</comment>
<reference evidence="7 8" key="1">
    <citation type="submission" date="2016-11" db="EMBL/GenBank/DDBJ databases">
        <title>Comparative genomics of Acidibacillus ferroxidans species.</title>
        <authorList>
            <person name="Oliveira G."/>
            <person name="Nunes G."/>
            <person name="Oliveira R."/>
            <person name="Araujo F."/>
            <person name="Salim A."/>
            <person name="Scholte L."/>
            <person name="Morais D."/>
            <person name="Nancucheo I."/>
            <person name="Johnson D.B."/>
            <person name="Grail B."/>
            <person name="Bittencourt J."/>
            <person name="Valadares R."/>
        </authorList>
    </citation>
    <scope>NUCLEOTIDE SEQUENCE [LARGE SCALE GENOMIC DNA]</scope>
    <source>
        <strain evidence="7 8">Y002</strain>
    </source>
</reference>
<dbReference type="GO" id="GO:0008855">
    <property type="term" value="F:exodeoxyribonuclease VII activity"/>
    <property type="evidence" value="ECO:0007669"/>
    <property type="project" value="UniProtKB-UniRule"/>
</dbReference>
<comment type="catalytic activity">
    <reaction evidence="6">
        <text>Exonucleolytic cleavage in either 5'- to 3'- or 3'- to 5'-direction to yield nucleoside 5'-phosphates.</text>
        <dbReference type="EC" id="3.1.11.6"/>
    </reaction>
</comment>
<dbReference type="AlphaFoldDB" id="A0A2U3DBW8"/>
<evidence type="ECO:0000256" key="1">
    <source>
        <dbReference type="ARBA" id="ARBA00009998"/>
    </source>
</evidence>
<dbReference type="SUPFAM" id="SSF116842">
    <property type="entry name" value="XseB-like"/>
    <property type="match status" value="1"/>
</dbReference>
<dbReference type="Proteomes" id="UP000245380">
    <property type="component" value="Unassembled WGS sequence"/>
</dbReference>
<dbReference type="PANTHER" id="PTHR34137">
    <property type="entry name" value="EXODEOXYRIBONUCLEASE 7 SMALL SUBUNIT"/>
    <property type="match status" value="1"/>
</dbReference>
<evidence type="ECO:0000313" key="8">
    <source>
        <dbReference type="Proteomes" id="UP000245380"/>
    </source>
</evidence>
<comment type="subunit">
    <text evidence="6">Heterooligomer composed of large and small subunits.</text>
</comment>
<dbReference type="PANTHER" id="PTHR34137:SF1">
    <property type="entry name" value="EXODEOXYRIBONUCLEASE 7 SMALL SUBUNIT"/>
    <property type="match status" value="1"/>
</dbReference>
<dbReference type="GO" id="GO:0006308">
    <property type="term" value="P:DNA catabolic process"/>
    <property type="evidence" value="ECO:0007669"/>
    <property type="project" value="UniProtKB-UniRule"/>
</dbReference>
<dbReference type="Pfam" id="PF02609">
    <property type="entry name" value="Exonuc_VII_S"/>
    <property type="match status" value="1"/>
</dbReference>
<evidence type="ECO:0000256" key="4">
    <source>
        <dbReference type="ARBA" id="ARBA00022801"/>
    </source>
</evidence>
<dbReference type="GO" id="GO:0009318">
    <property type="term" value="C:exodeoxyribonuclease VII complex"/>
    <property type="evidence" value="ECO:0007669"/>
    <property type="project" value="UniProtKB-UniRule"/>
</dbReference>
<comment type="similarity">
    <text evidence="1 6">Belongs to the XseB family.</text>
</comment>
<keyword evidence="8" id="KW-1185">Reference proteome</keyword>
<dbReference type="OrthoDB" id="9798666at2"/>
<gene>
    <name evidence="6" type="primary">xseB</name>
    <name evidence="7" type="ORF">BM613_01420</name>
</gene>
<keyword evidence="4 6" id="KW-0378">Hydrolase</keyword>
<organism evidence="7 8">
    <name type="scientific">Sulfoacidibacillus thermotolerans</name>
    <name type="common">Acidibacillus sulfuroxidans</name>
    <dbReference type="NCBI Taxonomy" id="1765684"/>
    <lineage>
        <taxon>Bacteria</taxon>
        <taxon>Bacillati</taxon>
        <taxon>Bacillota</taxon>
        <taxon>Bacilli</taxon>
        <taxon>Bacillales</taxon>
        <taxon>Alicyclobacillaceae</taxon>
        <taxon>Sulfoacidibacillus</taxon>
    </lineage>
</organism>
<keyword evidence="2 6" id="KW-0963">Cytoplasm</keyword>
<keyword evidence="3 6" id="KW-0540">Nuclease</keyword>
<protein>
    <recommendedName>
        <fullName evidence="6">Exodeoxyribonuclease 7 small subunit</fullName>
        <ecNumber evidence="6">3.1.11.6</ecNumber>
    </recommendedName>
    <alternativeName>
        <fullName evidence="6">Exodeoxyribonuclease VII small subunit</fullName>
        <shortName evidence="6">Exonuclease VII small subunit</shortName>
    </alternativeName>
</protein>
<dbReference type="GO" id="GO:0005829">
    <property type="term" value="C:cytosol"/>
    <property type="evidence" value="ECO:0007669"/>
    <property type="project" value="TreeGrafter"/>
</dbReference>
<evidence type="ECO:0000256" key="3">
    <source>
        <dbReference type="ARBA" id="ARBA00022722"/>
    </source>
</evidence>